<keyword evidence="4 6" id="KW-1133">Transmembrane helix</keyword>
<dbReference type="EMBL" id="JAPQKH010000007">
    <property type="protein sequence ID" value="KAJ5088087.1"/>
    <property type="molecule type" value="Genomic_DNA"/>
</dbReference>
<keyword evidence="2" id="KW-0813">Transport</keyword>
<proteinExistence type="predicted"/>
<dbReference type="PROSITE" id="PS50850">
    <property type="entry name" value="MFS"/>
    <property type="match status" value="1"/>
</dbReference>
<reference evidence="8" key="2">
    <citation type="journal article" date="2023" name="IMA Fungus">
        <title>Comparative genomic study of the Penicillium genus elucidates a diverse pangenome and 15 lateral gene transfer events.</title>
        <authorList>
            <person name="Petersen C."/>
            <person name="Sorensen T."/>
            <person name="Nielsen M.R."/>
            <person name="Sondergaard T.E."/>
            <person name="Sorensen J.L."/>
            <person name="Fitzpatrick D.A."/>
            <person name="Frisvad J.C."/>
            <person name="Nielsen K.L."/>
        </authorList>
    </citation>
    <scope>NUCLEOTIDE SEQUENCE</scope>
    <source>
        <strain evidence="8">IBT 30069</strain>
    </source>
</reference>
<comment type="caution">
    <text evidence="8">The sequence shown here is derived from an EMBL/GenBank/DDBJ whole genome shotgun (WGS) entry which is preliminary data.</text>
</comment>
<dbReference type="OrthoDB" id="2962993at2759"/>
<feature type="domain" description="Major facilitator superfamily (MFS) profile" evidence="7">
    <location>
        <begin position="35"/>
        <end position="449"/>
    </location>
</feature>
<dbReference type="SUPFAM" id="SSF103473">
    <property type="entry name" value="MFS general substrate transporter"/>
    <property type="match status" value="1"/>
</dbReference>
<dbReference type="PANTHER" id="PTHR43791:SF38">
    <property type="entry name" value="MAJOR FACILITATOR SUPERFAMILY (MFS) PROFILE DOMAIN-CONTAINING PROTEIN"/>
    <property type="match status" value="1"/>
</dbReference>
<dbReference type="FunFam" id="1.20.1250.20:FF:000057">
    <property type="entry name" value="MFS general substrate transporter"/>
    <property type="match status" value="1"/>
</dbReference>
<feature type="transmembrane region" description="Helical" evidence="6">
    <location>
        <begin position="302"/>
        <end position="324"/>
    </location>
</feature>
<keyword evidence="5 6" id="KW-0472">Membrane</keyword>
<feature type="transmembrane region" description="Helical" evidence="6">
    <location>
        <begin position="336"/>
        <end position="356"/>
    </location>
</feature>
<feature type="transmembrane region" description="Helical" evidence="6">
    <location>
        <begin position="101"/>
        <end position="121"/>
    </location>
</feature>
<dbReference type="GO" id="GO:0022857">
    <property type="term" value="F:transmembrane transporter activity"/>
    <property type="evidence" value="ECO:0007669"/>
    <property type="project" value="InterPro"/>
</dbReference>
<feature type="transmembrane region" description="Helical" evidence="6">
    <location>
        <begin position="195"/>
        <end position="217"/>
    </location>
</feature>
<sequence>MDIQISKQRSTSQTEISDIESDEEKRLVRRLDIVLMPTLWVLYLLSYADRTNIGNAKVAGMDQDLGLSSDQYSLALVVFFISYIIFEIPSNLLLSRTRPSIFLPIIMVSWGVVTCLMSLVQTPGALYAVRVVVGLFESGFAPGVLLLLSSWYRPAEQARRFSLFYSAAVLSGAFGAVVAGAIMDSLDGAYGIAGWRWLFIVEGATTIAAAIIAAFILPDFPSTTKRFSARERQIAVERLARDNLNVHSEGQSPLSSIKAIQQSLKNWRTWLLAVGYTTIGGSASMSYFYPTLVAGLGYEGDMAQYMVVPIYAVAFVTVLGVGFLNDKIPNHRGLVIAIMMTLATICSIIICAVYNYTARYVLLIFMASGLLASNASSLAYSSSTFASMDQETRGVSLAFVNAIGNLALIYGAYLFPSEDSPKFLRGFGVISALGAVGAVIYLSAHISIRKYA</sequence>
<organism evidence="8 9">
    <name type="scientific">Penicillium angulare</name>
    <dbReference type="NCBI Taxonomy" id="116970"/>
    <lineage>
        <taxon>Eukaryota</taxon>
        <taxon>Fungi</taxon>
        <taxon>Dikarya</taxon>
        <taxon>Ascomycota</taxon>
        <taxon>Pezizomycotina</taxon>
        <taxon>Eurotiomycetes</taxon>
        <taxon>Eurotiomycetidae</taxon>
        <taxon>Eurotiales</taxon>
        <taxon>Aspergillaceae</taxon>
        <taxon>Penicillium</taxon>
    </lineage>
</organism>
<feature type="transmembrane region" description="Helical" evidence="6">
    <location>
        <begin position="427"/>
        <end position="448"/>
    </location>
</feature>
<dbReference type="Pfam" id="PF07690">
    <property type="entry name" value="MFS_1"/>
    <property type="match status" value="1"/>
</dbReference>
<evidence type="ECO:0000256" key="3">
    <source>
        <dbReference type="ARBA" id="ARBA00022692"/>
    </source>
</evidence>
<feature type="transmembrane region" description="Helical" evidence="6">
    <location>
        <begin position="362"/>
        <end position="382"/>
    </location>
</feature>
<dbReference type="InterPro" id="IPR020846">
    <property type="entry name" value="MFS_dom"/>
</dbReference>
<gene>
    <name evidence="8" type="ORF">N7456_011703</name>
</gene>
<evidence type="ECO:0000313" key="9">
    <source>
        <dbReference type="Proteomes" id="UP001149165"/>
    </source>
</evidence>
<comment type="subcellular location">
    <subcellularLocation>
        <location evidence="1">Membrane</location>
        <topology evidence="1">Multi-pass membrane protein</topology>
    </subcellularLocation>
</comment>
<evidence type="ECO:0000256" key="1">
    <source>
        <dbReference type="ARBA" id="ARBA00004141"/>
    </source>
</evidence>
<dbReference type="InterPro" id="IPR036259">
    <property type="entry name" value="MFS_trans_sf"/>
</dbReference>
<dbReference type="Proteomes" id="UP001149165">
    <property type="component" value="Unassembled WGS sequence"/>
</dbReference>
<protein>
    <recommendedName>
        <fullName evidence="7">Major facilitator superfamily (MFS) profile domain-containing protein</fullName>
    </recommendedName>
</protein>
<accession>A0A9W9EU72</accession>
<dbReference type="FunFam" id="1.20.1250.20:FF:000394">
    <property type="entry name" value="MFS general substrate transporter"/>
    <property type="match status" value="1"/>
</dbReference>
<feature type="transmembrane region" description="Helical" evidence="6">
    <location>
        <begin position="394"/>
        <end position="415"/>
    </location>
</feature>
<evidence type="ECO:0000256" key="2">
    <source>
        <dbReference type="ARBA" id="ARBA00022448"/>
    </source>
</evidence>
<name>A0A9W9EU72_9EURO</name>
<dbReference type="PANTHER" id="PTHR43791">
    <property type="entry name" value="PERMEASE-RELATED"/>
    <property type="match status" value="1"/>
</dbReference>
<feature type="transmembrane region" description="Helical" evidence="6">
    <location>
        <begin position="127"/>
        <end position="151"/>
    </location>
</feature>
<keyword evidence="9" id="KW-1185">Reference proteome</keyword>
<feature type="transmembrane region" description="Helical" evidence="6">
    <location>
        <begin position="31"/>
        <end position="48"/>
    </location>
</feature>
<dbReference type="AlphaFoldDB" id="A0A9W9EU72"/>
<dbReference type="InterPro" id="IPR011701">
    <property type="entry name" value="MFS"/>
</dbReference>
<dbReference type="Gene3D" id="1.20.1250.20">
    <property type="entry name" value="MFS general substrate transporter like domains"/>
    <property type="match status" value="2"/>
</dbReference>
<keyword evidence="3 6" id="KW-0812">Transmembrane</keyword>
<evidence type="ECO:0000256" key="4">
    <source>
        <dbReference type="ARBA" id="ARBA00022989"/>
    </source>
</evidence>
<feature type="transmembrane region" description="Helical" evidence="6">
    <location>
        <begin position="163"/>
        <end position="183"/>
    </location>
</feature>
<evidence type="ECO:0000256" key="5">
    <source>
        <dbReference type="ARBA" id="ARBA00023136"/>
    </source>
</evidence>
<evidence type="ECO:0000313" key="8">
    <source>
        <dbReference type="EMBL" id="KAJ5088087.1"/>
    </source>
</evidence>
<dbReference type="GO" id="GO:0016020">
    <property type="term" value="C:membrane"/>
    <property type="evidence" value="ECO:0007669"/>
    <property type="project" value="UniProtKB-SubCell"/>
</dbReference>
<evidence type="ECO:0000259" key="7">
    <source>
        <dbReference type="PROSITE" id="PS50850"/>
    </source>
</evidence>
<feature type="transmembrane region" description="Helical" evidence="6">
    <location>
        <begin position="270"/>
        <end position="290"/>
    </location>
</feature>
<reference evidence="8" key="1">
    <citation type="submission" date="2022-11" db="EMBL/GenBank/DDBJ databases">
        <authorList>
            <person name="Petersen C."/>
        </authorList>
    </citation>
    <scope>NUCLEOTIDE SEQUENCE</scope>
    <source>
        <strain evidence="8">IBT 30069</strain>
    </source>
</reference>
<evidence type="ECO:0000256" key="6">
    <source>
        <dbReference type="SAM" id="Phobius"/>
    </source>
</evidence>
<feature type="transmembrane region" description="Helical" evidence="6">
    <location>
        <begin position="72"/>
        <end position="94"/>
    </location>
</feature>